<dbReference type="InterPro" id="IPR042537">
    <property type="entry name" value="Nucleoporin_Nup155_C_2"/>
</dbReference>
<dbReference type="InterPro" id="IPR007187">
    <property type="entry name" value="Nucleoporin_Nup133/Nup155_C"/>
</dbReference>
<dbReference type="EMBL" id="OIVN01003113">
    <property type="protein sequence ID" value="SPD08908.1"/>
    <property type="molecule type" value="Genomic_DNA"/>
</dbReference>
<comment type="subcellular location">
    <subcellularLocation>
        <location evidence="1">Nucleus</location>
    </subcellularLocation>
</comment>
<evidence type="ECO:0000256" key="2">
    <source>
        <dbReference type="ARBA" id="ARBA00007373"/>
    </source>
</evidence>
<feature type="domain" description="Nucleoporin Nup133/Nup155-like N-terminal" evidence="6">
    <location>
        <begin position="107"/>
        <end position="205"/>
    </location>
</feature>
<dbReference type="Pfam" id="PF08801">
    <property type="entry name" value="Nucleoporin_N"/>
    <property type="match status" value="2"/>
</dbReference>
<dbReference type="Gene3D" id="1.25.40.450">
    <property type="entry name" value="Nucleoporin, helical domain, N-terminal subdomain"/>
    <property type="match status" value="1"/>
</dbReference>
<evidence type="ECO:0000259" key="6">
    <source>
        <dbReference type="Pfam" id="PF08801"/>
    </source>
</evidence>
<protein>
    <recommendedName>
        <fullName evidence="8">Nucleoporin Nup133/Nup155-like N-terminal domain-containing protein</fullName>
    </recommendedName>
</protein>
<evidence type="ECO:0008006" key="8">
    <source>
        <dbReference type="Google" id="ProtNLM"/>
    </source>
</evidence>
<dbReference type="Gene3D" id="1.20.58.1780">
    <property type="match status" value="1"/>
</dbReference>
<dbReference type="InterPro" id="IPR004870">
    <property type="entry name" value="Nucleoporin_Nup155"/>
</dbReference>
<gene>
    <name evidence="7" type="ORF">FSB_LOCUS36790</name>
</gene>
<feature type="domain" description="Nucleoporin Nup133/Nup155-like C-terminal" evidence="5">
    <location>
        <begin position="787"/>
        <end position="1544"/>
    </location>
</feature>
<dbReference type="GO" id="GO:0036228">
    <property type="term" value="P:protein localization to nuclear inner membrane"/>
    <property type="evidence" value="ECO:0007669"/>
    <property type="project" value="TreeGrafter"/>
</dbReference>
<name>A0A2N9HAL1_FAGSY</name>
<dbReference type="Gene3D" id="1.25.40.440">
    <property type="entry name" value="Nucleoporin, helical domain, central subdomain"/>
    <property type="match status" value="1"/>
</dbReference>
<reference evidence="7" key="1">
    <citation type="submission" date="2018-02" db="EMBL/GenBank/DDBJ databases">
        <authorList>
            <person name="Cohen D.B."/>
            <person name="Kent A.D."/>
        </authorList>
    </citation>
    <scope>NUCLEOTIDE SEQUENCE</scope>
</reference>
<dbReference type="InterPro" id="IPR014908">
    <property type="entry name" value="Nucleoporin_Nup133/Nup155_N"/>
</dbReference>
<feature type="domain" description="Nucleoporin Nup133/Nup155-like N-terminal" evidence="6">
    <location>
        <begin position="315"/>
        <end position="679"/>
    </location>
</feature>
<dbReference type="FunFam" id="1.25.40.440:FF:000002">
    <property type="entry name" value="Nuclear pore complex protein NUP155"/>
    <property type="match status" value="1"/>
</dbReference>
<keyword evidence="4" id="KW-0539">Nucleus</keyword>
<dbReference type="GO" id="GO:0006606">
    <property type="term" value="P:protein import into nucleus"/>
    <property type="evidence" value="ECO:0007669"/>
    <property type="project" value="TreeGrafter"/>
</dbReference>
<evidence type="ECO:0000313" key="7">
    <source>
        <dbReference type="EMBL" id="SPD08908.1"/>
    </source>
</evidence>
<dbReference type="FunFam" id="1.20.120.1880:FF:000002">
    <property type="entry name" value="Nuclear pore complex protein NUP155"/>
    <property type="match status" value="1"/>
</dbReference>
<comment type="similarity">
    <text evidence="2">Belongs to the non-repetitive/WGA-negative nucleoporin family.</text>
</comment>
<dbReference type="GO" id="GO:0044611">
    <property type="term" value="C:nuclear pore inner ring"/>
    <property type="evidence" value="ECO:0007669"/>
    <property type="project" value="TreeGrafter"/>
</dbReference>
<proteinExistence type="inferred from homology"/>
<dbReference type="InterPro" id="IPR042538">
    <property type="entry name" value="Nucleoporin_Nup155_C_3"/>
</dbReference>
<dbReference type="GO" id="GO:0006405">
    <property type="term" value="P:RNA export from nucleus"/>
    <property type="evidence" value="ECO:0007669"/>
    <property type="project" value="TreeGrafter"/>
</dbReference>
<evidence type="ECO:0000256" key="1">
    <source>
        <dbReference type="ARBA" id="ARBA00004123"/>
    </source>
</evidence>
<sequence length="1636" mass="179898">MAREEEIVMLDVTNAGLVVSDRIGREVASQLDLEEALEASRYASHPYTTHPRESGESVNHMMLHCSMAWELWSMILGLFGVHWVMPCHVLDLRAGWQGRLSDHRNMWPPLVEVVDTWELPPVLIERYNAAGGEGTALCGIFPEIRRAWASVDNSLFLWRFDKWDGQCPEYCGEEQAICAVGLAKSKPGVFVEAIQYLLVLATPVEGLRNRGLIFTAACVLLLMFSFPGRLLEGDPPKVLSFLGQSWGNTNEESHLIIVDWCCLSWELISCFSYLGVVVYGVWFIWDLLFFLAGVCCTGGGDGTDPFAEVSLKPMPEYTIPSDGVTMTCITCTDKGRIFLAGRDGHIYELHYTTNSGWQKRCRKVCLTAGLGSVISRWVVPNVFKFGAVDPIVEMVFDNEREILYARTEDMKLQVFVMGPNGDGPLKKVAEEKNLINQRDAHYGARQSTGPRATNRLTKPSIVCISPLSVLESKWLHLVAVLSDGRRMYLSTSSSSGNLGGFNSNHHKPSCLKVVTTRPSPPLGVSSGLAFGAMSLAAARSQNEDLSLKVETAYYSAGTFLLSDSSPPTMSSLLIVSRDSSTQSSLSGSLGTSTRSSRALRESVSSLPVEGRMLFVADVLPFPDTAATVQSIYSEIEFGGFGNSGESCEKASGKLWARGDLSTQHILPRRRIIIFSTMGMMELVFNRPVDILRRLLESSSPRSILEDFFNRFGAGEAAAMCLMLAARIVHSENLISNVVAEKAAEAFEDPRVVGMPQLEGSNALSNTRTAAGGFSMGQVVQEAEPVFSGAHEGLCLCSSRLLFPLWELPFMVVKGGLGSSDALSENGVVVCRLSVGAMQVLESKIRSLEKFLRSRRNQRRGLYGCVAGLGDLTGSILYGTGSELGADDRSMVRNLFGSHSRNVDSSGGGTSNKRQRLPYSPAELAAMEVRAMECIRQLLLRSGEALFLLQLLSQHLVTRLVQGFDSNLRQTLVQLTFHQLVCSEEGDRIATRLISALMEYYTGRDGRGTVDDISAKLREGCPSYYKEPDYKFFLAVECLERAAVTPDAEEKENLAREAFNYLSKVPESADLRTVCKRFEDLRFYEAVVRLPLQKAQALDPAGDAYNEQIDAATREHALAQRGQCYEIIISALRSLKGDASKREFGSPVRPATATSFLDQASRKKYICQIVQLGVQSPDRIFHEYLYRAMIDLGLENELLEYGGPDLVPFLQSAGREPIQEVRAVSAVTSATSFMGQSGAPIPSNQAKYFDLLARYYVSKRQHVLAAHVLLRLAERRSTDTGDVPTLEQRCQYLSNAVLQAKNASSSNGLVGSTQAAFDSGLLDLLEGKLAVLRFQIKIKEELEAIASRLEASPGTSESVQNELPENNLTADANIANAAREKAKELSLDLKSITQLYNEYAVPFELWERCLEMLYFANYSGDADSSIVRETWARLIDQALSRGGIAEACSVLKRVGSHIYPGDGAVLPLDTLCLHLEKAALERSESGVESVGDEDVPRALLAACKGATEPVLNTYDQLLSNGAIFPSLKLKLRLLRSVLVVLREWAMSVFAQRIGTSATGASLILGGTFSLEQTAVINQGVRDKITSAANRYMTEVRRLALPQIQTEAVYRGFRELEESLISPPFLLIGFDYSLYRVV</sequence>
<keyword evidence="3" id="KW-0813">Transport</keyword>
<dbReference type="Pfam" id="PF03177">
    <property type="entry name" value="Nucleoporin_C"/>
    <property type="match status" value="1"/>
</dbReference>
<dbReference type="FunFam" id="1.25.40.450:FF:000003">
    <property type="entry name" value="Nuclear pore complex protein NUP155"/>
    <property type="match status" value="1"/>
</dbReference>
<accession>A0A2N9HAL1</accession>
<evidence type="ECO:0000259" key="5">
    <source>
        <dbReference type="Pfam" id="PF03177"/>
    </source>
</evidence>
<evidence type="ECO:0000256" key="4">
    <source>
        <dbReference type="ARBA" id="ARBA00023242"/>
    </source>
</evidence>
<dbReference type="GO" id="GO:0017056">
    <property type="term" value="F:structural constituent of nuclear pore"/>
    <property type="evidence" value="ECO:0007669"/>
    <property type="project" value="InterPro"/>
</dbReference>
<organism evidence="7">
    <name type="scientific">Fagus sylvatica</name>
    <name type="common">Beechnut</name>
    <dbReference type="NCBI Taxonomy" id="28930"/>
    <lineage>
        <taxon>Eukaryota</taxon>
        <taxon>Viridiplantae</taxon>
        <taxon>Streptophyta</taxon>
        <taxon>Embryophyta</taxon>
        <taxon>Tracheophyta</taxon>
        <taxon>Spermatophyta</taxon>
        <taxon>Magnoliopsida</taxon>
        <taxon>eudicotyledons</taxon>
        <taxon>Gunneridae</taxon>
        <taxon>Pentapetalae</taxon>
        <taxon>rosids</taxon>
        <taxon>fabids</taxon>
        <taxon>Fagales</taxon>
        <taxon>Fagaceae</taxon>
        <taxon>Fagus</taxon>
    </lineage>
</organism>
<dbReference type="PANTHER" id="PTHR10350:SF6">
    <property type="entry name" value="NUCLEAR PORE COMPLEX PROTEIN NUP155"/>
    <property type="match status" value="1"/>
</dbReference>
<dbReference type="GO" id="GO:0000972">
    <property type="term" value="P:transcription-dependent tethering of RNA polymerase II gene DNA at nuclear periphery"/>
    <property type="evidence" value="ECO:0007669"/>
    <property type="project" value="TreeGrafter"/>
</dbReference>
<dbReference type="PANTHER" id="PTHR10350">
    <property type="entry name" value="NUCLEAR PORE COMPLEX PROTEIN NUP155"/>
    <property type="match status" value="1"/>
</dbReference>
<dbReference type="Gene3D" id="1.20.120.1880">
    <property type="entry name" value="Nucleoporin, helical C-terminal domain"/>
    <property type="match status" value="1"/>
</dbReference>
<evidence type="ECO:0000256" key="3">
    <source>
        <dbReference type="ARBA" id="ARBA00022448"/>
    </source>
</evidence>
<dbReference type="InterPro" id="IPR042533">
    <property type="entry name" value="Nucleoporin_Nup155_C_1"/>
</dbReference>